<evidence type="ECO:0000313" key="1">
    <source>
        <dbReference type="EMBL" id="KAI4859400.1"/>
    </source>
</evidence>
<sequence length="408" mass="42740">MRSATVYACLSLMAGVAMALPRAHVSRQASGAQNVVYWGQNGGGTIENNDLSTYCTSTSGIDIIVLAFLYSWGTGGDIPSGTVGQSCFISNAGEGQNCDALSAAITTCQSVGIKVILSLGGATSSYSLSSQAEAESIGDYLWKAYGNSGDASVQRPFGNVIIDGFDFDIEVNRGSEYYPYMISTLRSNFASDSSKTYYITGAPQCPIPEPNMGVIIGNSTFDYLWPQFYNNNNYTYPCALPINGNAPFNYDEWVSWTAGTPSANAKIFLGVPAAPLAANGGPGGATYYATPDQLASIVNEYKSDSRFGGVMMWSAGFSDSNVNDGCTYAQEVHNILVSGSPCASGPITSTRSTTSVPPATGTSSSPTSTATGTVAQWGQCGGQGYTGPTQCESPYTCVATSGWWSQCE</sequence>
<protein>
    <submittedName>
        <fullName evidence="1">Endochitinase CHI2</fullName>
    </submittedName>
</protein>
<name>A0ACB9YKK6_9PEZI</name>
<organism evidence="1 2">
    <name type="scientific">Hypoxylon rubiginosum</name>
    <dbReference type="NCBI Taxonomy" id="110542"/>
    <lineage>
        <taxon>Eukaryota</taxon>
        <taxon>Fungi</taxon>
        <taxon>Dikarya</taxon>
        <taxon>Ascomycota</taxon>
        <taxon>Pezizomycotina</taxon>
        <taxon>Sordariomycetes</taxon>
        <taxon>Xylariomycetidae</taxon>
        <taxon>Xylariales</taxon>
        <taxon>Hypoxylaceae</taxon>
        <taxon>Hypoxylon</taxon>
    </lineage>
</organism>
<reference evidence="1 2" key="1">
    <citation type="journal article" date="2022" name="New Phytol.">
        <title>Ecological generalism drives hyperdiversity of secondary metabolite gene clusters in xylarialean endophytes.</title>
        <authorList>
            <person name="Franco M.E.E."/>
            <person name="Wisecaver J.H."/>
            <person name="Arnold A.E."/>
            <person name="Ju Y.M."/>
            <person name="Slot J.C."/>
            <person name="Ahrendt S."/>
            <person name="Moore L.P."/>
            <person name="Eastman K.E."/>
            <person name="Scott K."/>
            <person name="Konkel Z."/>
            <person name="Mondo S.J."/>
            <person name="Kuo A."/>
            <person name="Hayes R.D."/>
            <person name="Haridas S."/>
            <person name="Andreopoulos B."/>
            <person name="Riley R."/>
            <person name="LaButti K."/>
            <person name="Pangilinan J."/>
            <person name="Lipzen A."/>
            <person name="Amirebrahimi M."/>
            <person name="Yan J."/>
            <person name="Adam C."/>
            <person name="Keymanesh K."/>
            <person name="Ng V."/>
            <person name="Louie K."/>
            <person name="Northen T."/>
            <person name="Drula E."/>
            <person name="Henrissat B."/>
            <person name="Hsieh H.M."/>
            <person name="Youens-Clark K."/>
            <person name="Lutzoni F."/>
            <person name="Miadlikowska J."/>
            <person name="Eastwood D.C."/>
            <person name="Hamelin R.C."/>
            <person name="Grigoriev I.V."/>
            <person name="U'Ren J.M."/>
        </authorList>
    </citation>
    <scope>NUCLEOTIDE SEQUENCE [LARGE SCALE GENOMIC DNA]</scope>
    <source>
        <strain evidence="1 2">CBS 119005</strain>
    </source>
</reference>
<proteinExistence type="predicted"/>
<dbReference type="EMBL" id="MU393636">
    <property type="protein sequence ID" value="KAI4859400.1"/>
    <property type="molecule type" value="Genomic_DNA"/>
</dbReference>
<evidence type="ECO:0000313" key="2">
    <source>
        <dbReference type="Proteomes" id="UP001497700"/>
    </source>
</evidence>
<accession>A0ACB9YKK6</accession>
<comment type="caution">
    <text evidence="1">The sequence shown here is derived from an EMBL/GenBank/DDBJ whole genome shotgun (WGS) entry which is preliminary data.</text>
</comment>
<keyword evidence="2" id="KW-1185">Reference proteome</keyword>
<gene>
    <name evidence="1" type="ORF">F4820DRAFT_439863</name>
</gene>
<dbReference type="Proteomes" id="UP001497700">
    <property type="component" value="Unassembled WGS sequence"/>
</dbReference>